<dbReference type="PANTHER" id="PTHR47894">
    <property type="entry name" value="HTH-TYPE TRANSCRIPTIONAL REGULATOR GADX"/>
    <property type="match status" value="1"/>
</dbReference>
<dbReference type="PROSITE" id="PS01124">
    <property type="entry name" value="HTH_ARAC_FAMILY_2"/>
    <property type="match status" value="1"/>
</dbReference>
<reference evidence="5 6" key="1">
    <citation type="journal article" date="2014" name="Microbiology">
        <title>Unravelling the complete genome sequence of Advenella mimigardefordensis strain DPN7T and novel insights in the catabolism of the xenobiotic polythioester precursor 3,3'-dithiodipropionate.</title>
        <authorList>
            <person name="Wubbeler J.H."/>
            <person name="Hiessl S."/>
            <person name="Schuldes J."/>
            <person name="Thurmer A."/>
            <person name="Daniel R."/>
            <person name="Steinbuchel A."/>
        </authorList>
    </citation>
    <scope>NUCLEOTIDE SEQUENCE [LARGE SCALE GENOMIC DNA]</scope>
    <source>
        <strain evidence="6">DSM 17166 / LMG 22922 / DPN7</strain>
    </source>
</reference>
<dbReference type="Gene3D" id="1.10.10.60">
    <property type="entry name" value="Homeodomain-like"/>
    <property type="match status" value="1"/>
</dbReference>
<evidence type="ECO:0000259" key="4">
    <source>
        <dbReference type="PROSITE" id="PS01124"/>
    </source>
</evidence>
<name>W0PF01_ADVMD</name>
<sequence>MYSGLPLPDERIYAPYKIRALVELLEEQDIAPSQSLAGSGVSLKDLKDPYALTSIRQFMAVCMNALSLSTDSATSFKLGSRLRVSSYGMYGYALLSCLSIRDYFRLAIKYRRLATPPMDIAWSEQDDLAIWTFPDVFVLNPSQSLRQFLLEQQFSVHVTHLQDVAGTHCPPISASFTYEAPQSAAMYEQYLNCPCFFGQPRCELVYARAVLDQKPMMAHELTSALMQETCDRLIGQAKIGAGTSGSVYRILMEQPGAFMGMEEVANVLHLTSRTLRRHLKEEGTTFQAIVDDVRSTLAREYLSSTKMSILDIAMSLGFSDAAAFRKALKRWTGKGPAQFRR</sequence>
<dbReference type="eggNOG" id="COG2207">
    <property type="taxonomic scope" value="Bacteria"/>
</dbReference>
<dbReference type="STRING" id="1247726.MIM_c35140"/>
<keyword evidence="2" id="KW-0238">DNA-binding</keyword>
<dbReference type="OrthoDB" id="6506763at2"/>
<dbReference type="SUPFAM" id="SSF46689">
    <property type="entry name" value="Homeodomain-like"/>
    <property type="match status" value="1"/>
</dbReference>
<accession>W0PF01</accession>
<dbReference type="GO" id="GO:0000976">
    <property type="term" value="F:transcription cis-regulatory region binding"/>
    <property type="evidence" value="ECO:0007669"/>
    <property type="project" value="TreeGrafter"/>
</dbReference>
<evidence type="ECO:0000256" key="3">
    <source>
        <dbReference type="ARBA" id="ARBA00023163"/>
    </source>
</evidence>
<dbReference type="InterPro" id="IPR018060">
    <property type="entry name" value="HTH_AraC"/>
</dbReference>
<evidence type="ECO:0000313" key="6">
    <source>
        <dbReference type="Proteomes" id="UP000019095"/>
    </source>
</evidence>
<proteinExistence type="predicted"/>
<keyword evidence="1" id="KW-0805">Transcription regulation</keyword>
<dbReference type="InterPro" id="IPR032687">
    <property type="entry name" value="AraC-type_N"/>
</dbReference>
<dbReference type="RefSeq" id="WP_025374261.1">
    <property type="nucleotide sequence ID" value="NZ_CP003915.1"/>
</dbReference>
<dbReference type="GO" id="GO:0003700">
    <property type="term" value="F:DNA-binding transcription factor activity"/>
    <property type="evidence" value="ECO:0007669"/>
    <property type="project" value="InterPro"/>
</dbReference>
<dbReference type="Proteomes" id="UP000019095">
    <property type="component" value="Chromosome"/>
</dbReference>
<dbReference type="InterPro" id="IPR009057">
    <property type="entry name" value="Homeodomain-like_sf"/>
</dbReference>
<dbReference type="KEGG" id="amim:MIM_c35140"/>
<dbReference type="SMART" id="SM00342">
    <property type="entry name" value="HTH_ARAC"/>
    <property type="match status" value="1"/>
</dbReference>
<dbReference type="PATRIC" id="fig|1247726.3.peg.3885"/>
<evidence type="ECO:0000313" key="5">
    <source>
        <dbReference type="EMBL" id="AHG65574.1"/>
    </source>
</evidence>
<organism evidence="5 6">
    <name type="scientific">Advenella mimigardefordensis (strain DSM 17166 / LMG 22922 / DPN7)</name>
    <dbReference type="NCBI Taxonomy" id="1247726"/>
    <lineage>
        <taxon>Bacteria</taxon>
        <taxon>Pseudomonadati</taxon>
        <taxon>Pseudomonadota</taxon>
        <taxon>Betaproteobacteria</taxon>
        <taxon>Burkholderiales</taxon>
        <taxon>Alcaligenaceae</taxon>
    </lineage>
</organism>
<evidence type="ECO:0000256" key="2">
    <source>
        <dbReference type="ARBA" id="ARBA00023125"/>
    </source>
</evidence>
<dbReference type="GO" id="GO:0005829">
    <property type="term" value="C:cytosol"/>
    <property type="evidence" value="ECO:0007669"/>
    <property type="project" value="TreeGrafter"/>
</dbReference>
<dbReference type="Pfam" id="PF12625">
    <property type="entry name" value="Arabinose_bd"/>
    <property type="match status" value="1"/>
</dbReference>
<keyword evidence="3" id="KW-0804">Transcription</keyword>
<dbReference type="HOGENOM" id="CLU_047522_3_1_4"/>
<dbReference type="EMBL" id="CP003915">
    <property type="protein sequence ID" value="AHG65574.1"/>
    <property type="molecule type" value="Genomic_DNA"/>
</dbReference>
<keyword evidence="6" id="KW-1185">Reference proteome</keyword>
<protein>
    <submittedName>
        <fullName evidence="5">Transcriptional regulator, AraC family</fullName>
    </submittedName>
</protein>
<gene>
    <name evidence="5" type="ORF">MIM_c35140</name>
</gene>
<dbReference type="PANTHER" id="PTHR47894:SF1">
    <property type="entry name" value="HTH-TYPE TRANSCRIPTIONAL REGULATOR VQSM"/>
    <property type="match status" value="1"/>
</dbReference>
<evidence type="ECO:0000256" key="1">
    <source>
        <dbReference type="ARBA" id="ARBA00023015"/>
    </source>
</evidence>
<dbReference type="Pfam" id="PF12833">
    <property type="entry name" value="HTH_18"/>
    <property type="match status" value="1"/>
</dbReference>
<feature type="domain" description="HTH araC/xylS-type" evidence="4">
    <location>
        <begin position="245"/>
        <end position="341"/>
    </location>
</feature>
<dbReference type="AlphaFoldDB" id="W0PF01"/>